<dbReference type="Gramene" id="OMO55450">
    <property type="protein sequence ID" value="OMO55450"/>
    <property type="gene ID" value="CCACVL1_27244"/>
</dbReference>
<sequence length="73" mass="8671">MDDGRKRMKVGRRRRREELSFQRRFETVEKDGDSPKSYSNVLKEFKMASGNCYKGLSRVLELSRNLQFSAHKE</sequence>
<accession>A0A1R3GBQ9</accession>
<dbReference type="EMBL" id="AWWV01014669">
    <property type="protein sequence ID" value="OMO55450.1"/>
    <property type="molecule type" value="Genomic_DNA"/>
</dbReference>
<dbReference type="Proteomes" id="UP000188268">
    <property type="component" value="Unassembled WGS sequence"/>
</dbReference>
<dbReference type="AlphaFoldDB" id="A0A1R3GBQ9"/>
<gene>
    <name evidence="1" type="ORF">CCACVL1_27244</name>
</gene>
<evidence type="ECO:0000313" key="1">
    <source>
        <dbReference type="EMBL" id="OMO55450.1"/>
    </source>
</evidence>
<keyword evidence="2" id="KW-1185">Reference proteome</keyword>
<reference evidence="1 2" key="1">
    <citation type="submission" date="2013-09" db="EMBL/GenBank/DDBJ databases">
        <title>Corchorus capsularis genome sequencing.</title>
        <authorList>
            <person name="Alam M."/>
            <person name="Haque M.S."/>
            <person name="Islam M.S."/>
            <person name="Emdad E.M."/>
            <person name="Islam M.M."/>
            <person name="Ahmed B."/>
            <person name="Halim A."/>
            <person name="Hossen Q.M.M."/>
            <person name="Hossain M.Z."/>
            <person name="Ahmed R."/>
            <person name="Khan M.M."/>
            <person name="Islam R."/>
            <person name="Rashid M.M."/>
            <person name="Khan S.A."/>
            <person name="Rahman M.S."/>
            <person name="Alam M."/>
        </authorList>
    </citation>
    <scope>NUCLEOTIDE SEQUENCE [LARGE SCALE GENOMIC DNA]</scope>
    <source>
        <strain evidence="2">cv. CVL-1</strain>
        <tissue evidence="1">Whole seedling</tissue>
    </source>
</reference>
<comment type="caution">
    <text evidence="1">The sequence shown here is derived from an EMBL/GenBank/DDBJ whole genome shotgun (WGS) entry which is preliminary data.</text>
</comment>
<proteinExistence type="predicted"/>
<organism evidence="1 2">
    <name type="scientific">Corchorus capsularis</name>
    <name type="common">Jute</name>
    <dbReference type="NCBI Taxonomy" id="210143"/>
    <lineage>
        <taxon>Eukaryota</taxon>
        <taxon>Viridiplantae</taxon>
        <taxon>Streptophyta</taxon>
        <taxon>Embryophyta</taxon>
        <taxon>Tracheophyta</taxon>
        <taxon>Spermatophyta</taxon>
        <taxon>Magnoliopsida</taxon>
        <taxon>eudicotyledons</taxon>
        <taxon>Gunneridae</taxon>
        <taxon>Pentapetalae</taxon>
        <taxon>rosids</taxon>
        <taxon>malvids</taxon>
        <taxon>Malvales</taxon>
        <taxon>Malvaceae</taxon>
        <taxon>Grewioideae</taxon>
        <taxon>Apeibeae</taxon>
        <taxon>Corchorus</taxon>
    </lineage>
</organism>
<name>A0A1R3GBQ9_COCAP</name>
<protein>
    <submittedName>
        <fullName evidence="1">Uncharacterized protein</fullName>
    </submittedName>
</protein>
<feature type="non-terminal residue" evidence="1">
    <location>
        <position position="73"/>
    </location>
</feature>
<evidence type="ECO:0000313" key="2">
    <source>
        <dbReference type="Proteomes" id="UP000188268"/>
    </source>
</evidence>